<evidence type="ECO:0000259" key="3">
    <source>
        <dbReference type="Pfam" id="PF00501"/>
    </source>
</evidence>
<reference evidence="5 6" key="1">
    <citation type="submission" date="2019-03" db="EMBL/GenBank/DDBJ databases">
        <title>Genomic Encyclopedia of Type Strains, Phase IV (KMG-IV): sequencing the most valuable type-strain genomes for metagenomic binning, comparative biology and taxonomic classification.</title>
        <authorList>
            <person name="Goeker M."/>
        </authorList>
    </citation>
    <scope>NUCLEOTIDE SEQUENCE [LARGE SCALE GENOMIC DNA]</scope>
    <source>
        <strain evidence="5 6">DSM 45765</strain>
    </source>
</reference>
<dbReference type="Gene3D" id="3.40.50.12780">
    <property type="entry name" value="N-terminal domain of ligase-like"/>
    <property type="match status" value="1"/>
</dbReference>
<dbReference type="Gene3D" id="3.30.300.30">
    <property type="match status" value="1"/>
</dbReference>
<dbReference type="OrthoDB" id="3172305at2"/>
<dbReference type="FunFam" id="3.30.300.30:FF:000008">
    <property type="entry name" value="2,3-dihydroxybenzoate-AMP ligase"/>
    <property type="match status" value="1"/>
</dbReference>
<comment type="caution">
    <text evidence="5">The sequence shown here is derived from an EMBL/GenBank/DDBJ whole genome shotgun (WGS) entry which is preliminary data.</text>
</comment>
<dbReference type="Pfam" id="PF13193">
    <property type="entry name" value="AMP-binding_C"/>
    <property type="match status" value="1"/>
</dbReference>
<evidence type="ECO:0000256" key="2">
    <source>
        <dbReference type="ARBA" id="ARBA00022598"/>
    </source>
</evidence>
<keyword evidence="2 5" id="KW-0436">Ligase</keyword>
<dbReference type="CDD" id="cd17631">
    <property type="entry name" value="FACL_FadD13-like"/>
    <property type="match status" value="1"/>
</dbReference>
<dbReference type="PANTHER" id="PTHR43767:SF1">
    <property type="entry name" value="NONRIBOSOMAL PEPTIDE SYNTHASE PES1 (EUROFUNG)-RELATED"/>
    <property type="match status" value="1"/>
</dbReference>
<dbReference type="PANTHER" id="PTHR43767">
    <property type="entry name" value="LONG-CHAIN-FATTY-ACID--COA LIGASE"/>
    <property type="match status" value="1"/>
</dbReference>
<dbReference type="InterPro" id="IPR050237">
    <property type="entry name" value="ATP-dep_AMP-bd_enzyme"/>
</dbReference>
<evidence type="ECO:0000256" key="1">
    <source>
        <dbReference type="ARBA" id="ARBA00006432"/>
    </source>
</evidence>
<dbReference type="Pfam" id="PF00501">
    <property type="entry name" value="AMP-binding"/>
    <property type="match status" value="1"/>
</dbReference>
<evidence type="ECO:0000259" key="4">
    <source>
        <dbReference type="Pfam" id="PF13193"/>
    </source>
</evidence>
<protein>
    <submittedName>
        <fullName evidence="5">O-succinylbenzoate-CoA ligase</fullName>
    </submittedName>
</protein>
<keyword evidence="6" id="KW-1185">Reference proteome</keyword>
<dbReference type="SUPFAM" id="SSF56801">
    <property type="entry name" value="Acetyl-CoA synthetase-like"/>
    <property type="match status" value="1"/>
</dbReference>
<dbReference type="NCBIfam" id="NF004837">
    <property type="entry name" value="PRK06187.1"/>
    <property type="match status" value="1"/>
</dbReference>
<feature type="domain" description="AMP-dependent synthetase/ligase" evidence="3">
    <location>
        <begin position="15"/>
        <end position="374"/>
    </location>
</feature>
<dbReference type="RefSeq" id="WP_132877626.1">
    <property type="nucleotide sequence ID" value="NZ_SLXQ01000005.1"/>
</dbReference>
<name>A0A4R2QWA2_9PSEU</name>
<organism evidence="5 6">
    <name type="scientific">Tamaricihabitans halophyticus</name>
    <dbReference type="NCBI Taxonomy" id="1262583"/>
    <lineage>
        <taxon>Bacteria</taxon>
        <taxon>Bacillati</taxon>
        <taxon>Actinomycetota</taxon>
        <taxon>Actinomycetes</taxon>
        <taxon>Pseudonocardiales</taxon>
        <taxon>Pseudonocardiaceae</taxon>
        <taxon>Tamaricihabitans</taxon>
    </lineage>
</organism>
<dbReference type="InterPro" id="IPR045851">
    <property type="entry name" value="AMP-bd_C_sf"/>
</dbReference>
<proteinExistence type="inferred from homology"/>
<dbReference type="GO" id="GO:0016878">
    <property type="term" value="F:acid-thiol ligase activity"/>
    <property type="evidence" value="ECO:0007669"/>
    <property type="project" value="UniProtKB-ARBA"/>
</dbReference>
<dbReference type="InterPro" id="IPR025110">
    <property type="entry name" value="AMP-bd_C"/>
</dbReference>
<evidence type="ECO:0000313" key="6">
    <source>
        <dbReference type="Proteomes" id="UP000294911"/>
    </source>
</evidence>
<dbReference type="EMBL" id="SLXQ01000005">
    <property type="protein sequence ID" value="TCP53198.1"/>
    <property type="molecule type" value="Genomic_DNA"/>
</dbReference>
<dbReference type="InterPro" id="IPR042099">
    <property type="entry name" value="ANL_N_sf"/>
</dbReference>
<dbReference type="Proteomes" id="UP000294911">
    <property type="component" value="Unassembled WGS sequence"/>
</dbReference>
<accession>A0A4R2QWA2</accession>
<sequence>MSGRPNGIADLVDYWNATDPDAVAVQYGPRTWSWAELADRVHRAAGALSAAGVGPGDRVASYDKNHPASLEITLACARIGSANAMVNFRLAPEEVAYTINDAQATVLFVGAEFLPVVEELGDQLTTVREIVVIGGATDQYEDLLAAAEPLTEIRPHRPDDSFLQLYTSGTTGFPKGAMLTYGGMLAHSVTNVEHAGIVEGNVALVAMPLFHVGGSSWAILALYGGASIVVVRELVPEQLLDEIVRRKVTHGFLVPAVFSVLLNVPGVADRDYSAVRELCYGASPMPLPLLRQCLETFPFGFRQVYGMTEACGVVTTLSPEDHRDERQRHRLVSAGTPIPGVEIAIGDPSTGEHLPAGSVGEVLVRSAQLMSGYWGNPAATAQALPEDGWLRSGDAGKLDADGYLYITDRIKDMIISGGENVYPAEIERVLAEHPAVLDVAVIGVPDERWGETPKAIVVGKEIDVEELLAYCRERLAAFKCPKSITVLSELPRNPTGKVLKRELRRPYWEGVERGA</sequence>
<feature type="domain" description="AMP-binding enzyme C-terminal" evidence="4">
    <location>
        <begin position="425"/>
        <end position="497"/>
    </location>
</feature>
<gene>
    <name evidence="5" type="ORF">EV191_105265</name>
</gene>
<evidence type="ECO:0000313" key="5">
    <source>
        <dbReference type="EMBL" id="TCP53198.1"/>
    </source>
</evidence>
<dbReference type="AlphaFoldDB" id="A0A4R2QWA2"/>
<comment type="similarity">
    <text evidence="1">Belongs to the ATP-dependent AMP-binding enzyme family.</text>
</comment>
<dbReference type="InterPro" id="IPR000873">
    <property type="entry name" value="AMP-dep_synth/lig_dom"/>
</dbReference>